<dbReference type="InterPro" id="IPR015424">
    <property type="entry name" value="PyrdxlP-dep_Trfase"/>
</dbReference>
<evidence type="ECO:0000313" key="9">
    <source>
        <dbReference type="EMBL" id="EHL74313.1"/>
    </source>
</evidence>
<dbReference type="Proteomes" id="UP000011747">
    <property type="component" value="Unassembled WGS sequence"/>
</dbReference>
<dbReference type="InterPro" id="IPR004839">
    <property type="entry name" value="Aminotransferase_I/II_large"/>
</dbReference>
<dbReference type="SUPFAM" id="SSF53383">
    <property type="entry name" value="PLP-dependent transferases"/>
    <property type="match status" value="1"/>
</dbReference>
<comment type="cofactor">
    <cofactor evidence="1 7">
        <name>pyridoxal 5'-phosphate</name>
        <dbReference type="ChEBI" id="CHEBI:597326"/>
    </cofactor>
</comment>
<comment type="catalytic activity">
    <reaction evidence="7">
        <text>L-histidinol phosphate + 2-oxoglutarate = 3-(imidazol-4-yl)-2-oxopropyl phosphate + L-glutamate</text>
        <dbReference type="Rhea" id="RHEA:23744"/>
        <dbReference type="ChEBI" id="CHEBI:16810"/>
        <dbReference type="ChEBI" id="CHEBI:29985"/>
        <dbReference type="ChEBI" id="CHEBI:57766"/>
        <dbReference type="ChEBI" id="CHEBI:57980"/>
        <dbReference type="EC" id="2.6.1.9"/>
    </reaction>
</comment>
<dbReference type="GO" id="GO:0030170">
    <property type="term" value="F:pyridoxal phosphate binding"/>
    <property type="evidence" value="ECO:0007669"/>
    <property type="project" value="InterPro"/>
</dbReference>
<dbReference type="InterPro" id="IPR005861">
    <property type="entry name" value="HisP_aminotrans"/>
</dbReference>
<dbReference type="EC" id="2.6.1.9" evidence="7"/>
<dbReference type="PATRIC" id="fig|665952.3.peg.2941"/>
<accession>G9QP57</accession>
<gene>
    <name evidence="7" type="primary">hisC</name>
    <name evidence="9" type="ORF">HMPREF1015_00074</name>
</gene>
<dbReference type="AlphaFoldDB" id="G9QP57"/>
<protein>
    <recommendedName>
        <fullName evidence="7">Histidinol-phosphate aminotransferase</fullName>
        <ecNumber evidence="7">2.6.1.9</ecNumber>
    </recommendedName>
    <alternativeName>
        <fullName evidence="7">Imidazole acetol-phosphate transaminase</fullName>
    </alternativeName>
</protein>
<dbReference type="CDD" id="cd00609">
    <property type="entry name" value="AAT_like"/>
    <property type="match status" value="1"/>
</dbReference>
<comment type="pathway">
    <text evidence="7">Amino-acid biosynthesis; L-histidine biosynthesis; L-histidine from 5-phospho-alpha-D-ribose 1-diphosphate: step 7/9.</text>
</comment>
<name>G9QP57_9BACI</name>
<evidence type="ECO:0000256" key="6">
    <source>
        <dbReference type="ARBA" id="ARBA00023102"/>
    </source>
</evidence>
<comment type="similarity">
    <text evidence="7">Belongs to the class-II pyridoxal-phosphate-dependent aminotransferase family. Histidinol-phosphate aminotransferase subfamily.</text>
</comment>
<comment type="subunit">
    <text evidence="2 7">Homodimer.</text>
</comment>
<evidence type="ECO:0000313" key="10">
    <source>
        <dbReference type="Proteomes" id="UP000011747"/>
    </source>
</evidence>
<dbReference type="HOGENOM" id="CLU_017584_3_3_9"/>
<dbReference type="PANTHER" id="PTHR43643:SF3">
    <property type="entry name" value="HISTIDINOL-PHOSPHATE AMINOTRANSFERASE"/>
    <property type="match status" value="1"/>
</dbReference>
<dbReference type="HAMAP" id="MF_01023">
    <property type="entry name" value="HisC_aminotrans_2"/>
    <property type="match status" value="1"/>
</dbReference>
<sequence>MKWKKQILDLEPYQPGRTIEAVKKEFNLEKVTKLASNENPFGCSPLVKEWLKNFDRSFALYPDGYATELRKEMAKRLNIEENQLLFGNGSDNILQVVSSTILEPGKNTVMAVPTFSQYRHNAVIAGAEVREVPLINGAHDLDGMLAAIDENTAIVWICNPNNPTGVYITEDEMIPFLKKVPDHVLVVLDEAYREYVVADDIYDAVSLVKTFKNVLVTRTFSKIYGMASFRVGYAFGHPDIIKYFNAVREPFNVNTFGQGAAVQALRDQEFIEECRKKNRQGLEQFYEFCRQEKLNYFPSQTNFILIDFGCNGDDVFHYLMTKGYIVRSGNALGFPTSVRVTVGSKEQNEGVIEAMRSFIKERAIG</sequence>
<keyword evidence="7" id="KW-0028">Amino-acid biosynthesis</keyword>
<reference evidence="9 10" key="1">
    <citation type="submission" date="2011-09" db="EMBL/GenBank/DDBJ databases">
        <title>The Genome Sequence of Bacillus smithii 7_3_47FAA.</title>
        <authorList>
            <consortium name="The Broad Institute Genome Sequencing Platform"/>
            <person name="Earl A."/>
            <person name="Ward D."/>
            <person name="Feldgarden M."/>
            <person name="Gevers D."/>
            <person name="Daigneault M."/>
            <person name="Strauss J."/>
            <person name="Allen-Vercoe E."/>
            <person name="Young S.K."/>
            <person name="Zeng Q."/>
            <person name="Gargeya S."/>
            <person name="Fitzgerald M."/>
            <person name="Haas B."/>
            <person name="Abouelleil A."/>
            <person name="Alvarado L."/>
            <person name="Arachchi H.M."/>
            <person name="Berlin A."/>
            <person name="Brown A."/>
            <person name="Chapman S.B."/>
            <person name="Chen Z."/>
            <person name="Dunbar C."/>
            <person name="Freedman E."/>
            <person name="Gearin G."/>
            <person name="Goldberg J."/>
            <person name="Griggs A."/>
            <person name="Gujja S."/>
            <person name="Heiman D."/>
            <person name="Howarth C."/>
            <person name="Larson L."/>
            <person name="Lui A."/>
            <person name="MacDonald P.J.P."/>
            <person name="Montmayeur A."/>
            <person name="Murphy C."/>
            <person name="Neiman D."/>
            <person name="Pearson M."/>
            <person name="Priest M."/>
            <person name="Roberts A."/>
            <person name="Saif S."/>
            <person name="Shea T."/>
            <person name="Shenoy N."/>
            <person name="Sisk P."/>
            <person name="Stolte C."/>
            <person name="Sykes S."/>
            <person name="Wortman J."/>
            <person name="Nusbaum C."/>
            <person name="Birren B."/>
        </authorList>
    </citation>
    <scope>NUCLEOTIDE SEQUENCE [LARGE SCALE GENOMIC DNA]</scope>
    <source>
        <strain evidence="9 10">7_3_47FAA</strain>
    </source>
</reference>
<dbReference type="InterPro" id="IPR050106">
    <property type="entry name" value="HistidinolP_aminotransfase"/>
</dbReference>
<dbReference type="Gene3D" id="3.40.640.10">
    <property type="entry name" value="Type I PLP-dependent aspartate aminotransferase-like (Major domain)"/>
    <property type="match status" value="1"/>
</dbReference>
<dbReference type="RefSeq" id="WP_003355137.1">
    <property type="nucleotide sequence ID" value="NZ_JH414764.1"/>
</dbReference>
<feature type="domain" description="Aminotransferase class I/classII large" evidence="8">
    <location>
        <begin position="30"/>
        <end position="354"/>
    </location>
</feature>
<dbReference type="Pfam" id="PF00155">
    <property type="entry name" value="Aminotran_1_2"/>
    <property type="match status" value="1"/>
</dbReference>
<proteinExistence type="inferred from homology"/>
<evidence type="ECO:0000256" key="2">
    <source>
        <dbReference type="ARBA" id="ARBA00011738"/>
    </source>
</evidence>
<keyword evidence="10" id="KW-1185">Reference proteome</keyword>
<feature type="modified residue" description="N6-(pyridoxal phosphate)lysine" evidence="7">
    <location>
        <position position="222"/>
    </location>
</feature>
<evidence type="ECO:0000256" key="3">
    <source>
        <dbReference type="ARBA" id="ARBA00022576"/>
    </source>
</evidence>
<dbReference type="PANTHER" id="PTHR43643">
    <property type="entry name" value="HISTIDINOL-PHOSPHATE AMINOTRANSFERASE 2"/>
    <property type="match status" value="1"/>
</dbReference>
<evidence type="ECO:0000256" key="7">
    <source>
        <dbReference type="HAMAP-Rule" id="MF_01023"/>
    </source>
</evidence>
<dbReference type="NCBIfam" id="TIGR01141">
    <property type="entry name" value="hisC"/>
    <property type="match status" value="1"/>
</dbReference>
<dbReference type="InterPro" id="IPR015421">
    <property type="entry name" value="PyrdxlP-dep_Trfase_major"/>
</dbReference>
<keyword evidence="3 7" id="KW-0032">Aminotransferase</keyword>
<dbReference type="GO" id="GO:0000105">
    <property type="term" value="P:L-histidine biosynthetic process"/>
    <property type="evidence" value="ECO:0007669"/>
    <property type="project" value="UniProtKB-UniRule"/>
</dbReference>
<evidence type="ECO:0000256" key="1">
    <source>
        <dbReference type="ARBA" id="ARBA00001933"/>
    </source>
</evidence>
<evidence type="ECO:0000256" key="5">
    <source>
        <dbReference type="ARBA" id="ARBA00022898"/>
    </source>
</evidence>
<evidence type="ECO:0000259" key="8">
    <source>
        <dbReference type="Pfam" id="PF00155"/>
    </source>
</evidence>
<evidence type="ECO:0000256" key="4">
    <source>
        <dbReference type="ARBA" id="ARBA00022679"/>
    </source>
</evidence>
<dbReference type="Gene3D" id="3.90.1150.10">
    <property type="entry name" value="Aspartate Aminotransferase, domain 1"/>
    <property type="match status" value="1"/>
</dbReference>
<keyword evidence="5 7" id="KW-0663">Pyridoxal phosphate</keyword>
<dbReference type="EMBL" id="ACWF01000149">
    <property type="protein sequence ID" value="EHL74313.1"/>
    <property type="molecule type" value="Genomic_DNA"/>
</dbReference>
<dbReference type="InterPro" id="IPR015422">
    <property type="entry name" value="PyrdxlP-dep_Trfase_small"/>
</dbReference>
<dbReference type="GO" id="GO:0004400">
    <property type="term" value="F:histidinol-phosphate transaminase activity"/>
    <property type="evidence" value="ECO:0007669"/>
    <property type="project" value="UniProtKB-UniRule"/>
</dbReference>
<keyword evidence="4 7" id="KW-0808">Transferase</keyword>
<keyword evidence="6 7" id="KW-0368">Histidine biosynthesis</keyword>
<organism evidence="9 10">
    <name type="scientific">Bacillus smithii 7_3_47FAA</name>
    <dbReference type="NCBI Taxonomy" id="665952"/>
    <lineage>
        <taxon>Bacteria</taxon>
        <taxon>Bacillati</taxon>
        <taxon>Bacillota</taxon>
        <taxon>Bacilli</taxon>
        <taxon>Bacillales</taxon>
        <taxon>Bacillaceae</taxon>
        <taxon>Bacillus</taxon>
    </lineage>
</organism>
<dbReference type="UniPathway" id="UPA00031">
    <property type="reaction ID" value="UER00012"/>
</dbReference>
<comment type="caution">
    <text evidence="9">The sequence shown here is derived from an EMBL/GenBank/DDBJ whole genome shotgun (WGS) entry which is preliminary data.</text>
</comment>